<dbReference type="EMBL" id="BJYT01000013">
    <property type="protein sequence ID" value="GEO10798.1"/>
    <property type="molecule type" value="Genomic_DNA"/>
</dbReference>
<dbReference type="AlphaFoldDB" id="A0A512BFQ2"/>
<dbReference type="RefSeq" id="WP_147204916.1">
    <property type="nucleotide sequence ID" value="NZ_BJYT01000013.1"/>
</dbReference>
<accession>A0A512BFQ2</accession>
<dbReference type="InterPro" id="IPR033786">
    <property type="entry name" value="TTHB210-like"/>
</dbReference>
<name>A0A512BFQ2_9BACT</name>
<dbReference type="PROSITE" id="PS51257">
    <property type="entry name" value="PROKAR_LIPOPROTEIN"/>
    <property type="match status" value="1"/>
</dbReference>
<reference evidence="1 2" key="1">
    <citation type="submission" date="2019-07" db="EMBL/GenBank/DDBJ databases">
        <title>Whole genome shotgun sequence of Segetibacter aerophilus NBRC 106135.</title>
        <authorList>
            <person name="Hosoyama A."/>
            <person name="Uohara A."/>
            <person name="Ohji S."/>
            <person name="Ichikawa N."/>
        </authorList>
    </citation>
    <scope>NUCLEOTIDE SEQUENCE [LARGE SCALE GENOMIC DNA]</scope>
    <source>
        <strain evidence="1 2">NBRC 106135</strain>
    </source>
</reference>
<proteinExistence type="predicted"/>
<evidence type="ECO:0000313" key="2">
    <source>
        <dbReference type="Proteomes" id="UP000321513"/>
    </source>
</evidence>
<protein>
    <submittedName>
        <fullName evidence="1">Uncharacterized protein</fullName>
    </submittedName>
</protein>
<keyword evidence="2" id="KW-1185">Reference proteome</keyword>
<evidence type="ECO:0000313" key="1">
    <source>
        <dbReference type="EMBL" id="GEO10798.1"/>
    </source>
</evidence>
<sequence>MKNFIVALFVITVVLSSCDKEDAQGGTFDGPKATLYGGKAWTRVQLDADGNPISSGFVIDDAALNSLPVGGTAAGLENSLQFDSRASKLPFMHAGLDWNPNGHDPLFIYGKPHFDFHFYMIGEAERMAIPVYTADSVKFKNSPNAAYLPPTYINPGGGVPMMGAHWIDATSPEVSPTNPQPFTQTFIYGTYNGKVIFYEPMITLDFLKATTTFERSIPQPTKFQTTGYFPTKMKVARHDGVTEVVLTDFVSRQAS</sequence>
<dbReference type="Proteomes" id="UP000321513">
    <property type="component" value="Unassembled WGS sequence"/>
</dbReference>
<gene>
    <name evidence="1" type="ORF">SAE01_32940</name>
</gene>
<organism evidence="1 2">
    <name type="scientific">Segetibacter aerophilus</name>
    <dbReference type="NCBI Taxonomy" id="670293"/>
    <lineage>
        <taxon>Bacteria</taxon>
        <taxon>Pseudomonadati</taxon>
        <taxon>Bacteroidota</taxon>
        <taxon>Chitinophagia</taxon>
        <taxon>Chitinophagales</taxon>
        <taxon>Chitinophagaceae</taxon>
        <taxon>Segetibacter</taxon>
    </lineage>
</organism>
<comment type="caution">
    <text evidence="1">The sequence shown here is derived from an EMBL/GenBank/DDBJ whole genome shotgun (WGS) entry which is preliminary data.</text>
</comment>
<dbReference type="OrthoDB" id="2867208at2"/>
<dbReference type="CDD" id="cd11669">
    <property type="entry name" value="TTHB210-like"/>
    <property type="match status" value="1"/>
</dbReference>